<protein>
    <submittedName>
        <fullName evidence="1">Sister chromatid cohesion protein PDS5 protein</fullName>
    </submittedName>
</protein>
<evidence type="ECO:0000313" key="1">
    <source>
        <dbReference type="EMBL" id="KAH7689044.1"/>
    </source>
</evidence>
<sequence>MAQKQQLRELGSKLDSPPASKDALIKLLKQAAKYLSELDQSQWSSMSDFMKPFLNAVAKKEYLNHQDRDVKVLVATCICEITRITAPEAPYSDDVLKDIFNLIVGTLSGLSDVNSPSFGRRVLILETLARYRSCVVMLDLECHDLINEMFNTFFAVVSDDHPENVLTSMQTIMVLILEESEDIQENLLNTILSVLGRKRKDISMAARKLSMKVIELCTVKLEPGIKQFLVSALSGDSSYLKTQIEYHEVIYDLYQCAPKILHGIIPYLTGELLTDKLDIRQKAVNLLGDLFALPGCPISEPFQPLFSEFLKRLTDRVVDVRVSVIEHVKNCLLSNPSRPEASQIISALSDRLMDYDENVRKHVVAAICDVACHSLKGFPTETVKLVADRLRDKSLAVKGYAMERLAELYKLYCLKSVDDSISRDGFEWIPGKIVRCLYDKDLRSETIEQILCGSLFPPEMATKDMVEHWTAVFSGLDKVEVKALDQLLMQKQRLQQELQSYLSLRQRYQEGGTVDIQKKISACIRSMSRLFNDPVKAEESFQILNQLKDMNIWKLLKTLLDPCTTFRHAWTVRDDLLKILGEKHPLYDFMGILSIKCSYLFFNQEYVKEILSMASQQNSSGNRKLLASSMNLLAMIGCFSPLLLAGSEEALVNLLKEDNDITKEGIAHVLAKAGGTIRENLGSTSSAVDLLLERLCLEGSRKQAKYSVQALAAITQDDGLKSLSVLYKRLVDSLEEKTHLPSILQSLGCIAQTAMPVFETREDEIIEYIRSKILEQSNGITAGSKDKPDWNEIGEICLLKIFSIKTLVKSYLPHKDAHLRPGIEKLLEILKNILAYGEVSKDIKSNDVDKAHMRLASAKAVLRLSRQWEHKIPVDVFYLTLSISEDPYTESRRIFFSKVNQYIKERHLDPKYACAFLLNMTEWNSTEVKEVKYNLLELIQICRQVKARQLSRQTDVSSVLPYPEHILVYLVHALVHHPSFPNMNNCKEIHAFDHIYRRLHLFLSVLLLGDESGKSGGGNVNQKKESTTAVTTIFHSIKCSEDVVDPEKSKVSHVLCELGLSIVKSLIRDEMVTSETSTISLPPSLYKLSESNGETSLDDKEFEWLYGPSAMAHFEALNTPNKEQAGPDSGKNEMGLEDSDREGNELPLSKMMKILKSQGNKKKKIVKKNTLTPDTKLPESEFDVLGMVREINLDSREQARSMETEDLTSPEYYNCGPKSTKNKDKVVLSPQKRKGNKAVIALSVPTPKRKRSASVHRSHSKSPKVLNDNRKFPYLQPIIMDEKPSISSKKRLSVEKDLGGSIASDVLPFSSSGRKEPEISDLKPGVSNNSKKPTTQMEEDKKTSSSKSKKRKRRSIAGLAKCSYSVDENDELVGSRIKVWWPLDRKFYEGMVQSYDPGKKKHTILYDDGDIEVLDLDKEKWDILSNGCSPRKLPKLENLLSDKELSGKKSKGKSKTIGTQNKNSVKKTKRKMTKKEPVGKDRNMLSGGDSSADSVVSGSSGNDSDLSNAHPNSISEVDDANSDEPEEQTVDEQVSEPEENTKQMSDDEPDNPMEEEKPDSPHSADKEDSEDDDDDQPLGAWKQRAGKAG</sequence>
<organism evidence="1 2">
    <name type="scientific">Dioscorea alata</name>
    <name type="common">Purple yam</name>
    <dbReference type="NCBI Taxonomy" id="55571"/>
    <lineage>
        <taxon>Eukaryota</taxon>
        <taxon>Viridiplantae</taxon>
        <taxon>Streptophyta</taxon>
        <taxon>Embryophyta</taxon>
        <taxon>Tracheophyta</taxon>
        <taxon>Spermatophyta</taxon>
        <taxon>Magnoliopsida</taxon>
        <taxon>Liliopsida</taxon>
        <taxon>Dioscoreales</taxon>
        <taxon>Dioscoreaceae</taxon>
        <taxon>Dioscorea</taxon>
    </lineage>
</organism>
<dbReference type="EMBL" id="CM037013">
    <property type="protein sequence ID" value="KAH7689044.1"/>
    <property type="molecule type" value="Genomic_DNA"/>
</dbReference>
<evidence type="ECO:0000313" key="2">
    <source>
        <dbReference type="Proteomes" id="UP000827976"/>
    </source>
</evidence>
<dbReference type="Proteomes" id="UP000827976">
    <property type="component" value="Chromosome 3"/>
</dbReference>
<accession>A0ACB7WMB6</accession>
<reference evidence="2" key="1">
    <citation type="journal article" date="2022" name="Nat. Commun.">
        <title>Chromosome evolution and the genetic basis of agronomically important traits in greater yam.</title>
        <authorList>
            <person name="Bredeson J.V."/>
            <person name="Lyons J.B."/>
            <person name="Oniyinde I.O."/>
            <person name="Okereke N.R."/>
            <person name="Kolade O."/>
            <person name="Nnabue I."/>
            <person name="Nwadili C.O."/>
            <person name="Hribova E."/>
            <person name="Parker M."/>
            <person name="Nwogha J."/>
            <person name="Shu S."/>
            <person name="Carlson J."/>
            <person name="Kariba R."/>
            <person name="Muthemba S."/>
            <person name="Knop K."/>
            <person name="Barton G.J."/>
            <person name="Sherwood A.V."/>
            <person name="Lopez-Montes A."/>
            <person name="Asiedu R."/>
            <person name="Jamnadass R."/>
            <person name="Muchugi A."/>
            <person name="Goodstein D."/>
            <person name="Egesi C.N."/>
            <person name="Featherston J."/>
            <person name="Asfaw A."/>
            <person name="Simpson G.G."/>
            <person name="Dolezel J."/>
            <person name="Hendre P.S."/>
            <person name="Van Deynze A."/>
            <person name="Kumar P.L."/>
            <person name="Obidiegwu J.E."/>
            <person name="Bhattacharjee R."/>
            <person name="Rokhsar D.S."/>
        </authorList>
    </citation>
    <scope>NUCLEOTIDE SEQUENCE [LARGE SCALE GENOMIC DNA]</scope>
    <source>
        <strain evidence="2">cv. TDa95/00328</strain>
    </source>
</reference>
<gene>
    <name evidence="1" type="ORF">IHE45_03G070500</name>
</gene>
<keyword evidence="2" id="KW-1185">Reference proteome</keyword>
<proteinExistence type="predicted"/>
<name>A0ACB7WMB6_DIOAL</name>
<comment type="caution">
    <text evidence="1">The sequence shown here is derived from an EMBL/GenBank/DDBJ whole genome shotgun (WGS) entry which is preliminary data.</text>
</comment>